<name>A0A8J3VP97_9ACTN</name>
<dbReference type="EMBL" id="BONZ01000013">
    <property type="protein sequence ID" value="GIH13151.1"/>
    <property type="molecule type" value="Genomic_DNA"/>
</dbReference>
<dbReference type="GO" id="GO:0043200">
    <property type="term" value="P:response to amino acid"/>
    <property type="evidence" value="ECO:0007669"/>
    <property type="project" value="TreeGrafter"/>
</dbReference>
<dbReference type="Gene3D" id="3.30.70.920">
    <property type="match status" value="1"/>
</dbReference>
<proteinExistence type="predicted"/>
<dbReference type="SMART" id="SM00344">
    <property type="entry name" value="HTH_ASNC"/>
    <property type="match status" value="1"/>
</dbReference>
<dbReference type="InterPro" id="IPR019887">
    <property type="entry name" value="Tscrpt_reg_AsnC/Lrp_C"/>
</dbReference>
<evidence type="ECO:0000256" key="2">
    <source>
        <dbReference type="ARBA" id="ARBA00023125"/>
    </source>
</evidence>
<dbReference type="Gene3D" id="1.10.10.10">
    <property type="entry name" value="Winged helix-like DNA-binding domain superfamily/Winged helix DNA-binding domain"/>
    <property type="match status" value="1"/>
</dbReference>
<evidence type="ECO:0000259" key="4">
    <source>
        <dbReference type="PROSITE" id="PS50956"/>
    </source>
</evidence>
<keyword evidence="2" id="KW-0238">DNA-binding</keyword>
<sequence>MQIDAVDQRIIASLAADARATYADIGAQVSLSAPAVKRRVDRLRAGGVIKGFTAVIDPAAVGWTTEAFVELFCTGRTTPAQIGAAARRHPEVVGAYTISGEADALVHLRAADMAHLEQALERLRAERFVTSTRSMIVLSRLVDGVPSAAGPAGTPAKPAATRSR</sequence>
<dbReference type="InterPro" id="IPR036390">
    <property type="entry name" value="WH_DNA-bd_sf"/>
</dbReference>
<dbReference type="GO" id="GO:0005829">
    <property type="term" value="C:cytosol"/>
    <property type="evidence" value="ECO:0007669"/>
    <property type="project" value="TreeGrafter"/>
</dbReference>
<gene>
    <name evidence="5" type="ORF">Raf01_13230</name>
</gene>
<organism evidence="5 6">
    <name type="scientific">Rugosimonospora africana</name>
    <dbReference type="NCBI Taxonomy" id="556532"/>
    <lineage>
        <taxon>Bacteria</taxon>
        <taxon>Bacillati</taxon>
        <taxon>Actinomycetota</taxon>
        <taxon>Actinomycetes</taxon>
        <taxon>Micromonosporales</taxon>
        <taxon>Micromonosporaceae</taxon>
        <taxon>Rugosimonospora</taxon>
    </lineage>
</organism>
<feature type="domain" description="HTH asnC-type" evidence="4">
    <location>
        <begin position="3"/>
        <end position="64"/>
    </location>
</feature>
<evidence type="ECO:0000256" key="3">
    <source>
        <dbReference type="ARBA" id="ARBA00023163"/>
    </source>
</evidence>
<keyword evidence="1" id="KW-0805">Transcription regulation</keyword>
<dbReference type="GO" id="GO:0043565">
    <property type="term" value="F:sequence-specific DNA binding"/>
    <property type="evidence" value="ECO:0007669"/>
    <property type="project" value="InterPro"/>
</dbReference>
<keyword evidence="6" id="KW-1185">Reference proteome</keyword>
<dbReference type="AlphaFoldDB" id="A0A8J3VP97"/>
<comment type="caution">
    <text evidence="5">The sequence shown here is derived from an EMBL/GenBank/DDBJ whole genome shotgun (WGS) entry which is preliminary data.</text>
</comment>
<dbReference type="InterPro" id="IPR019888">
    <property type="entry name" value="Tscrpt_reg_AsnC-like"/>
</dbReference>
<dbReference type="SUPFAM" id="SSF46785">
    <property type="entry name" value="Winged helix' DNA-binding domain"/>
    <property type="match status" value="1"/>
</dbReference>
<dbReference type="InterPro" id="IPR000485">
    <property type="entry name" value="AsnC-type_HTH_dom"/>
</dbReference>
<keyword evidence="3" id="KW-0804">Transcription</keyword>
<evidence type="ECO:0000313" key="5">
    <source>
        <dbReference type="EMBL" id="GIH13151.1"/>
    </source>
</evidence>
<dbReference type="PANTHER" id="PTHR30154">
    <property type="entry name" value="LEUCINE-RESPONSIVE REGULATORY PROTEIN"/>
    <property type="match status" value="1"/>
</dbReference>
<accession>A0A8J3VP97</accession>
<dbReference type="PANTHER" id="PTHR30154:SF45">
    <property type="entry name" value="TRANSCRIPTIONAL REGULATORY PROTEIN (PROBABLY ASNC-FAMILY)-RELATED"/>
    <property type="match status" value="1"/>
</dbReference>
<protein>
    <submittedName>
        <fullName evidence="5">AsnC family transcriptional regulator</fullName>
    </submittedName>
</protein>
<dbReference type="InterPro" id="IPR036388">
    <property type="entry name" value="WH-like_DNA-bd_sf"/>
</dbReference>
<dbReference type="SUPFAM" id="SSF54909">
    <property type="entry name" value="Dimeric alpha+beta barrel"/>
    <property type="match status" value="1"/>
</dbReference>
<dbReference type="InterPro" id="IPR011008">
    <property type="entry name" value="Dimeric_a/b-barrel"/>
</dbReference>
<dbReference type="PRINTS" id="PR00033">
    <property type="entry name" value="HTHASNC"/>
</dbReference>
<dbReference type="RefSeq" id="WP_203916831.1">
    <property type="nucleotide sequence ID" value="NZ_BONZ01000013.1"/>
</dbReference>
<reference evidence="5" key="1">
    <citation type="submission" date="2021-01" db="EMBL/GenBank/DDBJ databases">
        <title>Whole genome shotgun sequence of Rugosimonospora africana NBRC 104875.</title>
        <authorList>
            <person name="Komaki H."/>
            <person name="Tamura T."/>
        </authorList>
    </citation>
    <scope>NUCLEOTIDE SEQUENCE</scope>
    <source>
        <strain evidence="5">NBRC 104875</strain>
    </source>
</reference>
<evidence type="ECO:0000313" key="6">
    <source>
        <dbReference type="Proteomes" id="UP000642748"/>
    </source>
</evidence>
<dbReference type="Pfam" id="PF13404">
    <property type="entry name" value="HTH_AsnC-type"/>
    <property type="match status" value="1"/>
</dbReference>
<dbReference type="Pfam" id="PF01037">
    <property type="entry name" value="AsnC_trans_reg"/>
    <property type="match status" value="1"/>
</dbReference>
<dbReference type="PROSITE" id="PS50956">
    <property type="entry name" value="HTH_ASNC_2"/>
    <property type="match status" value="1"/>
</dbReference>
<evidence type="ECO:0000256" key="1">
    <source>
        <dbReference type="ARBA" id="ARBA00023015"/>
    </source>
</evidence>
<dbReference type="Proteomes" id="UP000642748">
    <property type="component" value="Unassembled WGS sequence"/>
</dbReference>